<accession>A0A640KKC1</accession>
<keyword evidence="2" id="KW-1185">Reference proteome</keyword>
<dbReference type="OrthoDB" id="265726at2759"/>
<sequence>MIMRTATHLCARWPAALLTVSRSFPSSGTWESCWGAFFKELEVRAESHRDGTDKATYTKFDVVPTPLLRSIAQHWVDKALLDVVSARLAEVYPPAHTGVSKGAGEAAVMLRDELELLVTTWSAHMLLSVLHTPLQESIPASHTIQGRANAAPDNVSAALADCLEKDVAPVLRYLSAFAAPLESRSTHLHHNSVAPRRVLRHALVLLLSSFVTRWREAPPHEISPPPRAISLTREERALAMELCCCIAALDERSTGWESIVAGEHRRHANPHAHLHDASAEATELHVTSLEAVINARFSLVKDALAGMRGPDEGSDGGVAIPSVSARDSAVGSGPLRKACEAWVASHVGTAVGVRTVSPSSLFAGITDVRRKEEEDVDVIERVNDQLSEIARSSTANTVSR</sequence>
<name>A0A640KKC1_LEITA</name>
<reference evidence="1" key="1">
    <citation type="submission" date="2019-11" db="EMBL/GenBank/DDBJ databases">
        <title>Leishmania tarentolae CDS.</title>
        <authorList>
            <person name="Goto Y."/>
            <person name="Yamagishi J."/>
        </authorList>
    </citation>
    <scope>NUCLEOTIDE SEQUENCE [LARGE SCALE GENOMIC DNA]</scope>
    <source>
        <strain evidence="1">Parrot Tar II</strain>
    </source>
</reference>
<organism evidence="1 2">
    <name type="scientific">Leishmania tarentolae</name>
    <name type="common">Sauroleishmania tarentolae</name>
    <dbReference type="NCBI Taxonomy" id="5689"/>
    <lineage>
        <taxon>Eukaryota</taxon>
        <taxon>Discoba</taxon>
        <taxon>Euglenozoa</taxon>
        <taxon>Kinetoplastea</taxon>
        <taxon>Metakinetoplastina</taxon>
        <taxon>Trypanosomatida</taxon>
        <taxon>Trypanosomatidae</taxon>
        <taxon>Leishmaniinae</taxon>
        <taxon>Leishmania</taxon>
        <taxon>lizard Leishmania</taxon>
    </lineage>
</organism>
<dbReference type="VEuPathDB" id="TriTrypDB:LtaPh_2612600"/>
<dbReference type="Proteomes" id="UP000419144">
    <property type="component" value="Unassembled WGS sequence"/>
</dbReference>
<proteinExistence type="predicted"/>
<dbReference type="AlphaFoldDB" id="A0A640KKC1"/>
<dbReference type="EMBL" id="BLBS01000035">
    <property type="protein sequence ID" value="GET89495.1"/>
    <property type="molecule type" value="Genomic_DNA"/>
</dbReference>
<evidence type="ECO:0000313" key="1">
    <source>
        <dbReference type="EMBL" id="GET89495.1"/>
    </source>
</evidence>
<evidence type="ECO:0000313" key="2">
    <source>
        <dbReference type="Proteomes" id="UP000419144"/>
    </source>
</evidence>
<protein>
    <submittedName>
        <fullName evidence="1">Uncharacterized protein</fullName>
    </submittedName>
</protein>
<comment type="caution">
    <text evidence="1">The sequence shown here is derived from an EMBL/GenBank/DDBJ whole genome shotgun (WGS) entry which is preliminary data.</text>
</comment>
<gene>
    <name evidence="1" type="ORF">LtaPh_2612600</name>
</gene>